<dbReference type="PANTHER" id="PTHR47816">
    <property type="entry name" value="RIBOSOMAL RNA SMALL SUBUNIT METHYLTRANSFERASE C"/>
    <property type="match status" value="1"/>
</dbReference>
<dbReference type="OrthoDB" id="9764961at2"/>
<reference evidence="5 6" key="1">
    <citation type="submission" date="2019-02" db="EMBL/GenBank/DDBJ databases">
        <title>Deep-cultivation of Planctomycetes and their phenomic and genomic characterization uncovers novel biology.</title>
        <authorList>
            <person name="Wiegand S."/>
            <person name="Jogler M."/>
            <person name="Boedeker C."/>
            <person name="Pinto D."/>
            <person name="Vollmers J."/>
            <person name="Rivas-Marin E."/>
            <person name="Kohn T."/>
            <person name="Peeters S.H."/>
            <person name="Heuer A."/>
            <person name="Rast P."/>
            <person name="Oberbeckmann S."/>
            <person name="Bunk B."/>
            <person name="Jeske O."/>
            <person name="Meyerdierks A."/>
            <person name="Storesund J.E."/>
            <person name="Kallscheuer N."/>
            <person name="Luecker S."/>
            <person name="Lage O.M."/>
            <person name="Pohl T."/>
            <person name="Merkel B.J."/>
            <person name="Hornburger P."/>
            <person name="Mueller R.-W."/>
            <person name="Bruemmer F."/>
            <person name="Labrenz M."/>
            <person name="Spormann A.M."/>
            <person name="Op Den Camp H."/>
            <person name="Overmann J."/>
            <person name="Amann R."/>
            <person name="Jetten M.S.M."/>
            <person name="Mascher T."/>
            <person name="Medema M.H."/>
            <person name="Devos D.P."/>
            <person name="Kaster A.-K."/>
            <person name="Ovreas L."/>
            <person name="Rohde M."/>
            <person name="Galperin M.Y."/>
            <person name="Jogler C."/>
        </authorList>
    </citation>
    <scope>NUCLEOTIDE SEQUENCE [LARGE SCALE GENOMIC DNA]</scope>
    <source>
        <strain evidence="5 6">Poly51</strain>
    </source>
</reference>
<gene>
    <name evidence="5" type="primary">rsmC</name>
    <name evidence="5" type="ORF">Poly51_22400</name>
</gene>
<accession>A0A5C6FFD3</accession>
<evidence type="ECO:0000256" key="3">
    <source>
        <dbReference type="ARBA" id="ARBA00022691"/>
    </source>
</evidence>
<keyword evidence="1 5" id="KW-0489">Methyltransferase</keyword>
<dbReference type="SUPFAM" id="SSF53335">
    <property type="entry name" value="S-adenosyl-L-methionine-dependent methyltransferases"/>
    <property type="match status" value="1"/>
</dbReference>
<dbReference type="Pfam" id="PF05175">
    <property type="entry name" value="MTS"/>
    <property type="match status" value="1"/>
</dbReference>
<dbReference type="RefSeq" id="WP_146457070.1">
    <property type="nucleotide sequence ID" value="NZ_SJPW01000002.1"/>
</dbReference>
<evidence type="ECO:0000313" key="6">
    <source>
        <dbReference type="Proteomes" id="UP000318288"/>
    </source>
</evidence>
<protein>
    <submittedName>
        <fullName evidence="5">Ribosomal RNA small subunit methyltransferase C</fullName>
        <ecNumber evidence="5">2.1.1.172</ecNumber>
    </submittedName>
</protein>
<feature type="domain" description="Methyltransferase small" evidence="4">
    <location>
        <begin position="202"/>
        <end position="341"/>
    </location>
</feature>
<keyword evidence="2 5" id="KW-0808">Transferase</keyword>
<sequence>MTEPAENYPNPPFPAAMAPLPSERLAMDRLPSVVNSVVTGAIETCVVMSPGRGQAGAMVKAMSPDATVIQWYVDSFRAAQSTAIVAQGDIKIDVVCSSDLPEIAVDLAVLPVLKNGEAEMNRDLLQQAYQRLRVGGHLIAAVNAPRDKWLLTQMQSMFSKVHCHSDQDGWAYVGKKQGELKKVRSFDAEIEFLVDGRVMKTFSRPSVFSHRSIDTAARVMIREVAIPSGANVLELGCGNGAVAMAAAVRSVTGHAYAVDCNARAIECVTRAMDANEIRNMTPILNHDGVLPDVPPCDIALLNPPYYGDFAIAAHFIRTASAKLKPGGDVWVVTKQTDKYENQSWPGLVWHSVIQAQGYDLINYRKPVAS</sequence>
<evidence type="ECO:0000256" key="2">
    <source>
        <dbReference type="ARBA" id="ARBA00022679"/>
    </source>
</evidence>
<dbReference type="Gene3D" id="3.40.50.150">
    <property type="entry name" value="Vaccinia Virus protein VP39"/>
    <property type="match status" value="2"/>
</dbReference>
<name>A0A5C6FFD3_9BACT</name>
<dbReference type="EMBL" id="SJPW01000002">
    <property type="protein sequence ID" value="TWU59452.1"/>
    <property type="molecule type" value="Genomic_DNA"/>
</dbReference>
<evidence type="ECO:0000313" key="5">
    <source>
        <dbReference type="EMBL" id="TWU59452.1"/>
    </source>
</evidence>
<dbReference type="CDD" id="cd02440">
    <property type="entry name" value="AdoMet_MTases"/>
    <property type="match status" value="1"/>
</dbReference>
<dbReference type="Proteomes" id="UP000318288">
    <property type="component" value="Unassembled WGS sequence"/>
</dbReference>
<dbReference type="InterPro" id="IPR046977">
    <property type="entry name" value="RsmC/RlmG"/>
</dbReference>
<evidence type="ECO:0000259" key="4">
    <source>
        <dbReference type="Pfam" id="PF05175"/>
    </source>
</evidence>
<keyword evidence="6" id="KW-1185">Reference proteome</keyword>
<comment type="caution">
    <text evidence="5">The sequence shown here is derived from an EMBL/GenBank/DDBJ whole genome shotgun (WGS) entry which is preliminary data.</text>
</comment>
<dbReference type="InterPro" id="IPR029063">
    <property type="entry name" value="SAM-dependent_MTases_sf"/>
</dbReference>
<organism evidence="5 6">
    <name type="scientific">Rubripirellula tenax</name>
    <dbReference type="NCBI Taxonomy" id="2528015"/>
    <lineage>
        <taxon>Bacteria</taxon>
        <taxon>Pseudomonadati</taxon>
        <taxon>Planctomycetota</taxon>
        <taxon>Planctomycetia</taxon>
        <taxon>Pirellulales</taxon>
        <taxon>Pirellulaceae</taxon>
        <taxon>Rubripirellula</taxon>
    </lineage>
</organism>
<dbReference type="EC" id="2.1.1.172" evidence="5"/>
<proteinExistence type="predicted"/>
<dbReference type="AlphaFoldDB" id="A0A5C6FFD3"/>
<dbReference type="PANTHER" id="PTHR47816:SF4">
    <property type="entry name" value="RIBOSOMAL RNA SMALL SUBUNIT METHYLTRANSFERASE C"/>
    <property type="match status" value="1"/>
</dbReference>
<dbReference type="GO" id="GO:0052914">
    <property type="term" value="F:16S rRNA (guanine(1207)-N(2))-methyltransferase activity"/>
    <property type="evidence" value="ECO:0007669"/>
    <property type="project" value="UniProtKB-EC"/>
</dbReference>
<dbReference type="InterPro" id="IPR007848">
    <property type="entry name" value="Small_mtfrase_dom"/>
</dbReference>
<evidence type="ECO:0000256" key="1">
    <source>
        <dbReference type="ARBA" id="ARBA00022603"/>
    </source>
</evidence>
<keyword evidence="3" id="KW-0949">S-adenosyl-L-methionine</keyword>